<dbReference type="PANTHER" id="PTHR43765:SF2">
    <property type="entry name" value="2-DEHYDROPANTOATE 2-REDUCTASE"/>
    <property type="match status" value="1"/>
</dbReference>
<comment type="similarity">
    <text evidence="1">Belongs to the ketopantoate reductase family.</text>
</comment>
<keyword evidence="3" id="KW-0560">Oxidoreductase</keyword>
<organism evidence="6 7">
    <name type="scientific">Hyaloperonospora brassicae</name>
    <name type="common">Brassica downy mildew</name>
    <name type="synonym">Peronospora brassicae</name>
    <dbReference type="NCBI Taxonomy" id="162125"/>
    <lineage>
        <taxon>Eukaryota</taxon>
        <taxon>Sar</taxon>
        <taxon>Stramenopiles</taxon>
        <taxon>Oomycota</taxon>
        <taxon>Peronosporomycetes</taxon>
        <taxon>Peronosporales</taxon>
        <taxon>Peronosporaceae</taxon>
        <taxon>Hyaloperonospora</taxon>
    </lineage>
</organism>
<keyword evidence="7" id="KW-1185">Reference proteome</keyword>
<dbReference type="GO" id="GO:0008677">
    <property type="term" value="F:2-dehydropantoate 2-reductase activity"/>
    <property type="evidence" value="ECO:0007669"/>
    <property type="project" value="TreeGrafter"/>
</dbReference>
<feature type="domain" description="Ketopantoate reductase N-terminal" evidence="4">
    <location>
        <begin position="51"/>
        <end position="252"/>
    </location>
</feature>
<name>A0AAV0TBF3_HYABA</name>
<dbReference type="Gene3D" id="1.10.1040.10">
    <property type="entry name" value="N-(1-d-carboxylethyl)-l-norvaline Dehydrogenase, domain 2"/>
    <property type="match status" value="1"/>
</dbReference>
<dbReference type="Gene3D" id="3.40.50.720">
    <property type="entry name" value="NAD(P)-binding Rossmann-like Domain"/>
    <property type="match status" value="1"/>
</dbReference>
<dbReference type="InterPro" id="IPR013332">
    <property type="entry name" value="KPR_N"/>
</dbReference>
<dbReference type="InterPro" id="IPR050838">
    <property type="entry name" value="Ketopantoate_reductase"/>
</dbReference>
<evidence type="ECO:0000313" key="6">
    <source>
        <dbReference type="EMBL" id="CAI5716343.1"/>
    </source>
</evidence>
<dbReference type="FunFam" id="1.10.1040.10:FF:000017">
    <property type="entry name" value="2-dehydropantoate 2-reductase"/>
    <property type="match status" value="1"/>
</dbReference>
<gene>
    <name evidence="6" type="ORF">HBR001_LOCUS1609</name>
</gene>
<dbReference type="Pfam" id="PF08546">
    <property type="entry name" value="ApbA_C"/>
    <property type="match status" value="1"/>
</dbReference>
<dbReference type="GO" id="GO:0005737">
    <property type="term" value="C:cytoplasm"/>
    <property type="evidence" value="ECO:0007669"/>
    <property type="project" value="TreeGrafter"/>
</dbReference>
<dbReference type="GO" id="GO:0050661">
    <property type="term" value="F:NADP binding"/>
    <property type="evidence" value="ECO:0007669"/>
    <property type="project" value="TreeGrafter"/>
</dbReference>
<evidence type="ECO:0000259" key="5">
    <source>
        <dbReference type="Pfam" id="PF08546"/>
    </source>
</evidence>
<evidence type="ECO:0000256" key="3">
    <source>
        <dbReference type="ARBA" id="ARBA00023002"/>
    </source>
</evidence>
<evidence type="ECO:0000256" key="2">
    <source>
        <dbReference type="ARBA" id="ARBA00022857"/>
    </source>
</evidence>
<comment type="caution">
    <text evidence="6">The sequence shown here is derived from an EMBL/GenBank/DDBJ whole genome shotgun (WGS) entry which is preliminary data.</text>
</comment>
<evidence type="ECO:0000313" key="7">
    <source>
        <dbReference type="Proteomes" id="UP001162031"/>
    </source>
</evidence>
<dbReference type="PANTHER" id="PTHR43765">
    <property type="entry name" value="2-DEHYDROPANTOATE 2-REDUCTASE-RELATED"/>
    <property type="match status" value="1"/>
</dbReference>
<evidence type="ECO:0000256" key="1">
    <source>
        <dbReference type="ARBA" id="ARBA00007870"/>
    </source>
</evidence>
<dbReference type="SUPFAM" id="SSF48179">
    <property type="entry name" value="6-phosphogluconate dehydrogenase C-terminal domain-like"/>
    <property type="match status" value="1"/>
</dbReference>
<dbReference type="EMBL" id="CANTFL010000155">
    <property type="protein sequence ID" value="CAI5716343.1"/>
    <property type="molecule type" value="Genomic_DNA"/>
</dbReference>
<dbReference type="Proteomes" id="UP001162031">
    <property type="component" value="Unassembled WGS sequence"/>
</dbReference>
<evidence type="ECO:0000259" key="4">
    <source>
        <dbReference type="Pfam" id="PF02558"/>
    </source>
</evidence>
<sequence length="437" mass="47815">MGTRQWLSTVGASRRFLHSSLAQRRERCALVHTSVAPTAASTARDVSAFRVGVVGLGAIGTIFFTRLGRLAAARKTREGLPTLYVDALVKAEQFDTWIENKMEEEETVTMELMQDGQETETLDFQVLCTTDAAKVAMGCNVRVRALVGQSAGDAREDDDRLDVLMVTVKAHDSRDVMRALREKHWHLLQDDALCVLLQNGLGDEAVPAEAKENRLDDRWQLASGVTFVGGRVLAFAAVETSGLDVGKTYIAPFIGHVGETQWRKPGDANTVTMMQRDCHGTMQMLADVLVAAGLHCQVLDSDAMQATLWHKLIVNAAINPLASVLDAPNLSVASSESSRQCVRLVVQEALAVAQCEHVLLDRTHNELADDVFEVARNTGSNVCSMLADLRRESRTEIDAITGRIVAGGKRHGIPTPTNELLLLLIKALETERARRSR</sequence>
<proteinExistence type="inferred from homology"/>
<dbReference type="InterPro" id="IPR013328">
    <property type="entry name" value="6PGD_dom2"/>
</dbReference>
<dbReference type="InterPro" id="IPR013752">
    <property type="entry name" value="KPA_reductase"/>
</dbReference>
<dbReference type="Pfam" id="PF02558">
    <property type="entry name" value="ApbA"/>
    <property type="match status" value="1"/>
</dbReference>
<reference evidence="6" key="1">
    <citation type="submission" date="2022-12" db="EMBL/GenBank/DDBJ databases">
        <authorList>
            <person name="Webb A."/>
        </authorList>
    </citation>
    <scope>NUCLEOTIDE SEQUENCE</scope>
    <source>
        <strain evidence="6">Hp1</strain>
    </source>
</reference>
<accession>A0AAV0TBF3</accession>
<dbReference type="InterPro" id="IPR008927">
    <property type="entry name" value="6-PGluconate_DH-like_C_sf"/>
</dbReference>
<keyword evidence="2" id="KW-0521">NADP</keyword>
<protein>
    <recommendedName>
        <fullName evidence="8">2-dehydropantoate 2-reductase</fullName>
    </recommendedName>
</protein>
<feature type="domain" description="Ketopantoate reductase C-terminal" evidence="5">
    <location>
        <begin position="304"/>
        <end position="429"/>
    </location>
</feature>
<dbReference type="AlphaFoldDB" id="A0AAV0TBF3"/>
<evidence type="ECO:0008006" key="8">
    <source>
        <dbReference type="Google" id="ProtNLM"/>
    </source>
</evidence>